<protein>
    <submittedName>
        <fullName evidence="3">DEAD/DEAH box helicase</fullName>
    </submittedName>
</protein>
<dbReference type="GO" id="GO:0016787">
    <property type="term" value="F:hydrolase activity"/>
    <property type="evidence" value="ECO:0007669"/>
    <property type="project" value="InterPro"/>
</dbReference>
<dbReference type="SMART" id="SM00490">
    <property type="entry name" value="HELICc"/>
    <property type="match status" value="1"/>
</dbReference>
<feature type="domain" description="Helicase C-terminal" evidence="2">
    <location>
        <begin position="382"/>
        <end position="545"/>
    </location>
</feature>
<dbReference type="Gene3D" id="3.40.50.300">
    <property type="entry name" value="P-loop containing nucleotide triphosphate hydrolases"/>
    <property type="match status" value="2"/>
</dbReference>
<dbReference type="AlphaFoldDB" id="A0A432L798"/>
<comment type="caution">
    <text evidence="3">The sequence shown here is derived from an EMBL/GenBank/DDBJ whole genome shotgun (WGS) entry which is preliminary data.</text>
</comment>
<evidence type="ECO:0000259" key="2">
    <source>
        <dbReference type="PROSITE" id="PS51194"/>
    </source>
</evidence>
<dbReference type="GO" id="GO:0005829">
    <property type="term" value="C:cytosol"/>
    <property type="evidence" value="ECO:0007669"/>
    <property type="project" value="TreeGrafter"/>
</dbReference>
<dbReference type="GO" id="GO:0004386">
    <property type="term" value="F:helicase activity"/>
    <property type="evidence" value="ECO:0007669"/>
    <property type="project" value="UniProtKB-KW"/>
</dbReference>
<dbReference type="Pfam" id="PF00271">
    <property type="entry name" value="Helicase_C"/>
    <property type="match status" value="1"/>
</dbReference>
<name>A0A432L798_9BACI</name>
<dbReference type="PROSITE" id="PS51192">
    <property type="entry name" value="HELICASE_ATP_BIND_1"/>
    <property type="match status" value="1"/>
</dbReference>
<keyword evidence="4" id="KW-1185">Reference proteome</keyword>
<dbReference type="PANTHER" id="PTHR47396">
    <property type="entry name" value="TYPE I RESTRICTION ENZYME ECOKI R PROTEIN"/>
    <property type="match status" value="1"/>
</dbReference>
<gene>
    <name evidence="3" type="ORF">EK386_18980</name>
</gene>
<evidence type="ECO:0000259" key="1">
    <source>
        <dbReference type="PROSITE" id="PS51192"/>
    </source>
</evidence>
<evidence type="ECO:0000313" key="3">
    <source>
        <dbReference type="EMBL" id="RUL46533.1"/>
    </source>
</evidence>
<keyword evidence="3" id="KW-0378">Hydrolase</keyword>
<dbReference type="SMART" id="SM00487">
    <property type="entry name" value="DEXDc"/>
    <property type="match status" value="1"/>
</dbReference>
<keyword evidence="3" id="KW-0347">Helicase</keyword>
<dbReference type="EMBL" id="RYYR01000044">
    <property type="protein sequence ID" value="RUL46533.1"/>
    <property type="molecule type" value="Genomic_DNA"/>
</dbReference>
<dbReference type="RefSeq" id="WP_126660752.1">
    <property type="nucleotide sequence ID" value="NZ_RYYR01000044.1"/>
</dbReference>
<organism evidence="3 4">
    <name type="scientific">Lysinibacillus antri</name>
    <dbReference type="NCBI Taxonomy" id="2498145"/>
    <lineage>
        <taxon>Bacteria</taxon>
        <taxon>Bacillati</taxon>
        <taxon>Bacillota</taxon>
        <taxon>Bacilli</taxon>
        <taxon>Bacillales</taxon>
        <taxon>Bacillaceae</taxon>
        <taxon>Lysinibacillus</taxon>
    </lineage>
</organism>
<dbReference type="SUPFAM" id="SSF52540">
    <property type="entry name" value="P-loop containing nucleoside triphosphate hydrolases"/>
    <property type="match status" value="1"/>
</dbReference>
<dbReference type="GO" id="GO:0003677">
    <property type="term" value="F:DNA binding"/>
    <property type="evidence" value="ECO:0007669"/>
    <property type="project" value="InterPro"/>
</dbReference>
<dbReference type="PROSITE" id="PS51194">
    <property type="entry name" value="HELICASE_CTER"/>
    <property type="match status" value="1"/>
</dbReference>
<proteinExistence type="predicted"/>
<dbReference type="PANTHER" id="PTHR47396:SF1">
    <property type="entry name" value="ATP-DEPENDENT HELICASE IRC3-RELATED"/>
    <property type="match status" value="1"/>
</dbReference>
<dbReference type="InterPro" id="IPR001650">
    <property type="entry name" value="Helicase_C-like"/>
</dbReference>
<sequence>MLSVKELISRADEITVQEIIGNQTIKILNLMNNGNSYTSKLKKIILDLHSEEKLLTDKKFRDILIDLMRPEEIKTVARILGIYSPRDEIYAVYERVKNLNFRKNSEHYNLLLSVFDVTQNYVSTEQEKEPIVTEVTGNYQLFEHQRIAAARVMAILNSGHERVLLHMPTGSGKTRTTMNIIADYLRMNEKKIVIWLANTEELCEQAASEFEKAWSFLGNREVSVSRLWGSSEIQLNSLHDGLLVAGLPKLISKYRDRNGRSFVGSLAKKVSLIIFDEAHQSVAPVYNEIVSILLDIGESKKLIGLSATPGRSFEDQEADLKLAHFFHKKKVKLEVAGYDNPVDYLTDAGYLAQVTFKPLIYENEKPLLTEKDKAELKGVLEYPKQILSKLAEDEKRNLLIINEAIRLASNHKRIILFAPSVNCSNIISFILESQGIHSRSLTGETDNQTRKKIIEDFKNEDNYPKVLCNYGVLTTGFDAPRTSAAIIGRPTMSLVLYSQMVGRAIRGVNAGGNEFAEIITVIDQDLPGFRSVAEAFENWEVVWND</sequence>
<keyword evidence="3" id="KW-0067">ATP-binding</keyword>
<dbReference type="InterPro" id="IPR050742">
    <property type="entry name" value="Helicase_Restrict-Modif_Enz"/>
</dbReference>
<reference evidence="3 4" key="1">
    <citation type="submission" date="2018-12" db="EMBL/GenBank/DDBJ databases">
        <title>Lysinibacillus antri sp. nov., isolated from a cave soil.</title>
        <authorList>
            <person name="Narsing Rao M.P."/>
            <person name="Zhang H."/>
            <person name="Dong Z.-Y."/>
            <person name="Niu X.-K."/>
            <person name="Zhang K."/>
            <person name="Fang B.-Z."/>
            <person name="Kang Y.-Q."/>
            <person name="Xiao M."/>
            <person name="Li W.-J."/>
        </authorList>
    </citation>
    <scope>NUCLEOTIDE SEQUENCE [LARGE SCALE GENOMIC DNA]</scope>
    <source>
        <strain evidence="3 4">SYSU K30002</strain>
    </source>
</reference>
<dbReference type="Pfam" id="PF04851">
    <property type="entry name" value="ResIII"/>
    <property type="match status" value="1"/>
</dbReference>
<dbReference type="InterPro" id="IPR014001">
    <property type="entry name" value="Helicase_ATP-bd"/>
</dbReference>
<dbReference type="InterPro" id="IPR027417">
    <property type="entry name" value="P-loop_NTPase"/>
</dbReference>
<dbReference type="InterPro" id="IPR006935">
    <property type="entry name" value="Helicase/UvrB_N"/>
</dbReference>
<accession>A0A432L798</accession>
<dbReference type="Proteomes" id="UP000287910">
    <property type="component" value="Unassembled WGS sequence"/>
</dbReference>
<evidence type="ECO:0000313" key="4">
    <source>
        <dbReference type="Proteomes" id="UP000287910"/>
    </source>
</evidence>
<dbReference type="GO" id="GO:0005524">
    <property type="term" value="F:ATP binding"/>
    <property type="evidence" value="ECO:0007669"/>
    <property type="project" value="InterPro"/>
</dbReference>
<feature type="domain" description="Helicase ATP-binding" evidence="1">
    <location>
        <begin position="154"/>
        <end position="327"/>
    </location>
</feature>
<keyword evidence="3" id="KW-0547">Nucleotide-binding</keyword>